<feature type="region of interest" description="Disordered" evidence="7">
    <location>
        <begin position="745"/>
        <end position="769"/>
    </location>
</feature>
<dbReference type="InterPro" id="IPR001173">
    <property type="entry name" value="Glyco_trans_2-like"/>
</dbReference>
<dbReference type="SUPFAM" id="SSF53756">
    <property type="entry name" value="UDP-Glycosyltransferase/glycogen phosphorylase"/>
    <property type="match status" value="1"/>
</dbReference>
<evidence type="ECO:0000256" key="6">
    <source>
        <dbReference type="ARBA" id="ARBA00023136"/>
    </source>
</evidence>
<comment type="caution">
    <text evidence="9">The sequence shown here is derived from an EMBL/GenBank/DDBJ whole genome shotgun (WGS) entry which is preliminary data.</text>
</comment>
<gene>
    <name evidence="9" type="ORF">ACEZDJ_24085</name>
</gene>
<comment type="subcellular location">
    <subcellularLocation>
        <location evidence="1">Cell membrane</location>
        <topology evidence="1">Peripheral membrane protein</topology>
    </subcellularLocation>
</comment>
<dbReference type="InterPro" id="IPR043149">
    <property type="entry name" value="TagF_N"/>
</dbReference>
<dbReference type="CDD" id="cd00761">
    <property type="entry name" value="Glyco_tranf_GTA_type"/>
    <property type="match status" value="1"/>
</dbReference>
<evidence type="ECO:0000256" key="2">
    <source>
        <dbReference type="ARBA" id="ARBA00010488"/>
    </source>
</evidence>
<sequence length="769" mass="85641">MPRFSIVVPHTEDATYLRDVLDSVLTQVFTDLELILAGSAPGSDAAALIDEYAQKDSRLVRIEVPGNTPAEGDLSVQRDHGAARAVGDYLLLFDSDVLLVPGALEALDDRLTELGSPDLLLFDHERRDWLARVTPSLDGELLAELEAVGDGSFTAAAVPSAVRVAPLLWNRVVRRDFHTRHFHPEQAEAATALPNLVLAERALLAARSVGALDAICTQRLRRRTVGRWMEIVLNEGLLTVRGYRQLLESFATPQGRPAGTEDELRALVSALYDEMFLSALATLQRSLEAPDSSRRRFLVAAAESLRAARPEGWTRPAEADGLRAAALEQGSYLRFRTVERAGTTLVKGRKQLRLRRHNTARRAIKAIYRANLRRPVEKGLVAYQAYWNRQIACNPEAIYRKAKELAPGMRGVWVLNKEAAALAPKGVRTVVAGSRAYWELMARAEFLVTNASWTGDIVKRPEQTYIQTHHGTPLKKMGLDQRDYPAATMNFGRMLDSIDQWDVSLSSNRHSTQVWERVYPSGYTTLESGYPRNDVYQHATAEDVARIRAELGIEPGQKAILYAPTHRDYRKDFVPPLDLEAFCAGLGDEYVVLVRAHYFYGANKRLQLQSRRGVLRDVSAHPSVEELALASDVLLADYSSVMFDYANLDRPIVVHAPDWDVYKESRGVYLDLVSGDPGDTPGVVATDVEGLVEAFRSGAWDSERSTKLRAAFRERFCQFDDGRAAERVVRRVFLGEKADIPFIPLDERTPAPRPSVARSDLDESAKAHA</sequence>
<evidence type="ECO:0000256" key="7">
    <source>
        <dbReference type="SAM" id="MobiDB-lite"/>
    </source>
</evidence>
<dbReference type="RefSeq" id="WP_030264302.1">
    <property type="nucleotide sequence ID" value="NZ_JBHEZZ010000014.1"/>
</dbReference>
<evidence type="ECO:0000313" key="10">
    <source>
        <dbReference type="Proteomes" id="UP001592528"/>
    </source>
</evidence>
<accession>A0ABV6USD6</accession>
<proteinExistence type="inferred from homology"/>
<dbReference type="InterPro" id="IPR043148">
    <property type="entry name" value="TagF_C"/>
</dbReference>
<evidence type="ECO:0000313" key="9">
    <source>
        <dbReference type="EMBL" id="MFC1404379.1"/>
    </source>
</evidence>
<dbReference type="InterPro" id="IPR051612">
    <property type="entry name" value="Teichoic_Acid_Biosynth"/>
</dbReference>
<dbReference type="Pfam" id="PF04464">
    <property type="entry name" value="Glyphos_transf"/>
    <property type="match status" value="1"/>
</dbReference>
<evidence type="ECO:0000256" key="3">
    <source>
        <dbReference type="ARBA" id="ARBA00022475"/>
    </source>
</evidence>
<feature type="compositionally biased region" description="Basic and acidic residues" evidence="7">
    <location>
        <begin position="759"/>
        <end position="769"/>
    </location>
</feature>
<organism evidence="9 10">
    <name type="scientific">Streptacidiphilus cavernicola</name>
    <dbReference type="NCBI Taxonomy" id="3342716"/>
    <lineage>
        <taxon>Bacteria</taxon>
        <taxon>Bacillati</taxon>
        <taxon>Actinomycetota</taxon>
        <taxon>Actinomycetes</taxon>
        <taxon>Kitasatosporales</taxon>
        <taxon>Streptomycetaceae</taxon>
        <taxon>Streptacidiphilus</taxon>
    </lineage>
</organism>
<dbReference type="PANTHER" id="PTHR37316">
    <property type="entry name" value="TEICHOIC ACID GLYCEROL-PHOSPHATE PRIMASE"/>
    <property type="match status" value="1"/>
</dbReference>
<evidence type="ECO:0000256" key="5">
    <source>
        <dbReference type="ARBA" id="ARBA00022944"/>
    </source>
</evidence>
<dbReference type="SUPFAM" id="SSF53448">
    <property type="entry name" value="Nucleotide-diphospho-sugar transferases"/>
    <property type="match status" value="1"/>
</dbReference>
<keyword evidence="5" id="KW-0777">Teichoic acid biosynthesis</keyword>
<dbReference type="EMBL" id="JBHEZZ010000014">
    <property type="protein sequence ID" value="MFC1404379.1"/>
    <property type="molecule type" value="Genomic_DNA"/>
</dbReference>
<keyword evidence="10" id="KW-1185">Reference proteome</keyword>
<evidence type="ECO:0000259" key="8">
    <source>
        <dbReference type="Pfam" id="PF00535"/>
    </source>
</evidence>
<reference evidence="9 10" key="1">
    <citation type="submission" date="2024-09" db="EMBL/GenBank/DDBJ databases">
        <authorList>
            <person name="Lee S.D."/>
        </authorList>
    </citation>
    <scope>NUCLEOTIDE SEQUENCE [LARGE SCALE GENOMIC DNA]</scope>
    <source>
        <strain evidence="9 10">N1-5</strain>
    </source>
</reference>
<dbReference type="Gene3D" id="3.40.50.12580">
    <property type="match status" value="1"/>
</dbReference>
<name>A0ABV6USD6_9ACTN</name>
<dbReference type="Gene3D" id="3.40.50.11820">
    <property type="match status" value="1"/>
</dbReference>
<dbReference type="Proteomes" id="UP001592528">
    <property type="component" value="Unassembled WGS sequence"/>
</dbReference>
<comment type="similarity">
    <text evidence="2">Belongs to the CDP-glycerol glycerophosphotransferase family.</text>
</comment>
<evidence type="ECO:0000256" key="1">
    <source>
        <dbReference type="ARBA" id="ARBA00004202"/>
    </source>
</evidence>
<dbReference type="Pfam" id="PF00535">
    <property type="entry name" value="Glycos_transf_2"/>
    <property type="match status" value="1"/>
</dbReference>
<dbReference type="Gene3D" id="3.90.550.10">
    <property type="entry name" value="Spore Coat Polysaccharide Biosynthesis Protein SpsA, Chain A"/>
    <property type="match status" value="1"/>
</dbReference>
<dbReference type="PANTHER" id="PTHR37316:SF3">
    <property type="entry name" value="TEICHOIC ACID GLYCEROL-PHOSPHATE TRANSFERASE"/>
    <property type="match status" value="1"/>
</dbReference>
<feature type="domain" description="Glycosyltransferase 2-like" evidence="8">
    <location>
        <begin position="5"/>
        <end position="111"/>
    </location>
</feature>
<keyword evidence="6" id="KW-0472">Membrane</keyword>
<evidence type="ECO:0000256" key="4">
    <source>
        <dbReference type="ARBA" id="ARBA00022679"/>
    </source>
</evidence>
<dbReference type="InterPro" id="IPR029044">
    <property type="entry name" value="Nucleotide-diphossugar_trans"/>
</dbReference>
<keyword evidence="4" id="KW-0808">Transferase</keyword>
<dbReference type="InterPro" id="IPR007554">
    <property type="entry name" value="Glycerophosphate_synth"/>
</dbReference>
<protein>
    <submittedName>
        <fullName evidence="9">CDP-glycerol glycerophosphotransferase family protein</fullName>
    </submittedName>
</protein>
<keyword evidence="3" id="KW-1003">Cell membrane</keyword>